<dbReference type="InterPro" id="IPR015940">
    <property type="entry name" value="UBA"/>
</dbReference>
<dbReference type="PANTHER" id="PTHR43066:SF21">
    <property type="entry name" value="UBIQUITIN-ASSOCIATED DOMAIN-CONTAINING PROTEIN 2"/>
    <property type="match status" value="1"/>
</dbReference>
<evidence type="ECO:0000313" key="7">
    <source>
        <dbReference type="EMBL" id="ELU15058.1"/>
    </source>
</evidence>
<accession>R7V866</accession>
<feature type="domain" description="UBA" evidence="6">
    <location>
        <begin position="345"/>
        <end position="385"/>
    </location>
</feature>
<organism evidence="7">
    <name type="scientific">Capitella teleta</name>
    <name type="common">Polychaete worm</name>
    <dbReference type="NCBI Taxonomy" id="283909"/>
    <lineage>
        <taxon>Eukaryota</taxon>
        <taxon>Metazoa</taxon>
        <taxon>Spiralia</taxon>
        <taxon>Lophotrochozoa</taxon>
        <taxon>Annelida</taxon>
        <taxon>Polychaeta</taxon>
        <taxon>Sedentaria</taxon>
        <taxon>Scolecida</taxon>
        <taxon>Capitellidae</taxon>
        <taxon>Capitella</taxon>
    </lineage>
</organism>
<reference evidence="7 9" key="2">
    <citation type="journal article" date="2013" name="Nature">
        <title>Insights into bilaterian evolution from three spiralian genomes.</title>
        <authorList>
            <person name="Simakov O."/>
            <person name="Marletaz F."/>
            <person name="Cho S.J."/>
            <person name="Edsinger-Gonzales E."/>
            <person name="Havlak P."/>
            <person name="Hellsten U."/>
            <person name="Kuo D.H."/>
            <person name="Larsson T."/>
            <person name="Lv J."/>
            <person name="Arendt D."/>
            <person name="Savage R."/>
            <person name="Osoegawa K."/>
            <person name="de Jong P."/>
            <person name="Grimwood J."/>
            <person name="Chapman J.A."/>
            <person name="Shapiro H."/>
            <person name="Aerts A."/>
            <person name="Otillar R.P."/>
            <person name="Terry A.Y."/>
            <person name="Boore J.L."/>
            <person name="Grigoriev I.V."/>
            <person name="Lindberg D.R."/>
            <person name="Seaver E.C."/>
            <person name="Weisblat D.A."/>
            <person name="Putnam N.H."/>
            <person name="Rokhsar D.S."/>
        </authorList>
    </citation>
    <scope>NUCLEOTIDE SEQUENCE</scope>
    <source>
        <strain evidence="7 9">I ESC-2004</strain>
    </source>
</reference>
<dbReference type="PANTHER" id="PTHR43066">
    <property type="entry name" value="RHOMBOID-RELATED PROTEIN"/>
    <property type="match status" value="1"/>
</dbReference>
<dbReference type="InterPro" id="IPR009060">
    <property type="entry name" value="UBA-like_sf"/>
</dbReference>
<feature type="transmembrane region" description="Helical" evidence="5">
    <location>
        <begin position="148"/>
        <end position="169"/>
    </location>
</feature>
<evidence type="ECO:0000256" key="2">
    <source>
        <dbReference type="ARBA" id="ARBA00022692"/>
    </source>
</evidence>
<dbReference type="EMBL" id="KB294061">
    <property type="protein sequence ID" value="ELU15058.1"/>
    <property type="molecule type" value="Genomic_DNA"/>
</dbReference>
<dbReference type="OrthoDB" id="272778at2759"/>
<gene>
    <name evidence="7" type="ORF">CAPTEDRAFT_221027</name>
</gene>
<keyword evidence="3 5" id="KW-1133">Transmembrane helix</keyword>
<evidence type="ECO:0000313" key="8">
    <source>
        <dbReference type="EnsemblMetazoa" id="CapteP221027"/>
    </source>
</evidence>
<dbReference type="SUPFAM" id="SSF144091">
    <property type="entry name" value="Rhomboid-like"/>
    <property type="match status" value="1"/>
</dbReference>
<dbReference type="STRING" id="283909.R7V866"/>
<reference evidence="8" key="3">
    <citation type="submission" date="2015-06" db="UniProtKB">
        <authorList>
            <consortium name="EnsemblMetazoa"/>
        </authorList>
    </citation>
    <scope>IDENTIFICATION</scope>
</reference>
<dbReference type="GO" id="GO:0004252">
    <property type="term" value="F:serine-type endopeptidase activity"/>
    <property type="evidence" value="ECO:0007669"/>
    <property type="project" value="TreeGrafter"/>
</dbReference>
<sequence>MKATILDNCKQLGNLNCIGLKFVLASPYRILGLLHLLLIDCVFSKRYDYMVEKNRNYTQSRLIFAQDYSPVTKGLTGTLVLSSVAFIYPLKHHAHIFQSTYDTLYTDRNVTKFLLSKLVFLDPKDIFCAGILLYHFRIFERRFGSRKFASYLFTSFTLSLLIEAIFLYFSPLLSISLDPMPSGPVAMVCCMFLPYFCDVPRVPITRMLGIPITGKSLTYILGLQLCSTSLESAILMAIGILAGAIGRVSTLSKRIIIPQIVARACNKILGGILQSPAPNDSSSAIGATLEIQRQQQVEQLEQQMAWSQMQQRGNRNAFNLGELFQNNFPAEPAAPAAPAPVQHAEPTEEQIQQLIDMGFQRERVMGALQENNNDVTGAINSLLHQ</sequence>
<evidence type="ECO:0000256" key="1">
    <source>
        <dbReference type="ARBA" id="ARBA00004141"/>
    </source>
</evidence>
<name>R7V866_CAPTE</name>
<dbReference type="HOGENOM" id="CLU_057710_0_1_1"/>
<dbReference type="InterPro" id="IPR035952">
    <property type="entry name" value="Rhomboid-like_sf"/>
</dbReference>
<protein>
    <recommendedName>
        <fullName evidence="6">UBA domain-containing protein</fullName>
    </recommendedName>
</protein>
<keyword evidence="2 5" id="KW-0812">Transmembrane</keyword>
<dbReference type="SUPFAM" id="SSF46934">
    <property type="entry name" value="UBA-like"/>
    <property type="match status" value="1"/>
</dbReference>
<dbReference type="Gene3D" id="1.10.8.10">
    <property type="entry name" value="DNA helicase RuvA subunit, C-terminal domain"/>
    <property type="match status" value="1"/>
</dbReference>
<dbReference type="GO" id="GO:0016020">
    <property type="term" value="C:membrane"/>
    <property type="evidence" value="ECO:0007669"/>
    <property type="project" value="UniProtKB-SubCell"/>
</dbReference>
<evidence type="ECO:0000256" key="4">
    <source>
        <dbReference type="ARBA" id="ARBA00023136"/>
    </source>
</evidence>
<proteinExistence type="predicted"/>
<dbReference type="InterPro" id="IPR041928">
    <property type="entry name" value="UBA_UBAC2"/>
</dbReference>
<dbReference type="Pfam" id="PF00627">
    <property type="entry name" value="UBA"/>
    <property type="match status" value="1"/>
</dbReference>
<dbReference type="CDD" id="cd14305">
    <property type="entry name" value="UBA_UBAC2"/>
    <property type="match status" value="1"/>
</dbReference>
<evidence type="ECO:0000259" key="6">
    <source>
        <dbReference type="PROSITE" id="PS50030"/>
    </source>
</evidence>
<dbReference type="SMART" id="SM00165">
    <property type="entry name" value="UBA"/>
    <property type="match status" value="1"/>
</dbReference>
<dbReference type="Proteomes" id="UP000014760">
    <property type="component" value="Unassembled WGS sequence"/>
</dbReference>
<keyword evidence="4 5" id="KW-0472">Membrane</keyword>
<evidence type="ECO:0000313" key="9">
    <source>
        <dbReference type="Proteomes" id="UP000014760"/>
    </source>
</evidence>
<dbReference type="OMA" id="NYQDHRP"/>
<dbReference type="PROSITE" id="PS50030">
    <property type="entry name" value="UBA"/>
    <property type="match status" value="1"/>
</dbReference>
<reference evidence="9" key="1">
    <citation type="submission" date="2012-12" db="EMBL/GenBank/DDBJ databases">
        <authorList>
            <person name="Hellsten U."/>
            <person name="Grimwood J."/>
            <person name="Chapman J.A."/>
            <person name="Shapiro H."/>
            <person name="Aerts A."/>
            <person name="Otillar R.P."/>
            <person name="Terry A.Y."/>
            <person name="Boore J.L."/>
            <person name="Simakov O."/>
            <person name="Marletaz F."/>
            <person name="Cho S.-J."/>
            <person name="Edsinger-Gonzales E."/>
            <person name="Havlak P."/>
            <person name="Kuo D.-H."/>
            <person name="Larsson T."/>
            <person name="Lv J."/>
            <person name="Arendt D."/>
            <person name="Savage R."/>
            <person name="Osoegawa K."/>
            <person name="de Jong P."/>
            <person name="Lindberg D.R."/>
            <person name="Seaver E.C."/>
            <person name="Weisblat D.A."/>
            <person name="Putnam N.H."/>
            <person name="Grigoriev I.V."/>
            <person name="Rokhsar D.S."/>
        </authorList>
    </citation>
    <scope>NUCLEOTIDE SEQUENCE</scope>
    <source>
        <strain evidence="9">I ESC-2004</strain>
    </source>
</reference>
<evidence type="ECO:0000256" key="5">
    <source>
        <dbReference type="SAM" id="Phobius"/>
    </source>
</evidence>
<evidence type="ECO:0000256" key="3">
    <source>
        <dbReference type="ARBA" id="ARBA00022989"/>
    </source>
</evidence>
<keyword evidence="9" id="KW-1185">Reference proteome</keyword>
<dbReference type="EnsemblMetazoa" id="CapteT221027">
    <property type="protein sequence ID" value="CapteP221027"/>
    <property type="gene ID" value="CapteG221027"/>
</dbReference>
<dbReference type="AlphaFoldDB" id="R7V866"/>
<comment type="subcellular location">
    <subcellularLocation>
        <location evidence="1">Membrane</location>
        <topology evidence="1">Multi-pass membrane protein</topology>
    </subcellularLocation>
</comment>
<dbReference type="EMBL" id="AMQN01004646">
    <property type="status" value="NOT_ANNOTATED_CDS"/>
    <property type="molecule type" value="Genomic_DNA"/>
</dbReference>